<dbReference type="PANTHER" id="PTHR11133">
    <property type="entry name" value="SACCHAROPINE DEHYDROGENASE"/>
    <property type="match status" value="1"/>
</dbReference>
<dbReference type="FunFam" id="3.30.360.10:FF:000008">
    <property type="entry name" value="Alpha-aminoadipic semialdehyde synthase, mitochondrial"/>
    <property type="match status" value="1"/>
</dbReference>
<keyword evidence="1" id="KW-0521">NADP</keyword>
<dbReference type="SUPFAM" id="SSF51735">
    <property type="entry name" value="NAD(P)-binding Rossmann-fold domains"/>
    <property type="match status" value="1"/>
</dbReference>
<keyword evidence="7" id="KW-1185">Reference proteome</keyword>
<accession>A0A261XUL3</accession>
<sequence length="451" mass="49023">MSKNILLLGAGFVAGPCVEYLLRRPDFSVTIASRTLSRAQTVQKQYPRASAVSVDINDTRAVEQLVSQHDLVISLIPYTYHVDVIKTAIKYKKHVVTTSYINPFMAELDQAAKDAGITVLNEIGLDPGIDHLYAIKMIDEVHRAGGKVKSFQSFCAALPAPECSNNPFGYKFSWSPHGVLLSLKNNARFLKDGKVVDIPGAELMSTAKPILTGYPGFAFVGYANRDSTPYASRYQMPEAQNIIRGSLRYPGCPELTKALMDIGLLDNQPQPHLDPKAAPLPWSAVTTHALGLDHSQVQGASLQDAIVEKASLADSPNKSAVLDGLRWLGLFSDQPCHPRDNYMDTLCAQLEEKMQYGPGERDLVLLQHRVEVSLANGENETRTSTLIGYGIPDGDSAMAKTVGVPCGIASMLILDGVLSRKGVFAPLSRDISDPIMELLSKEGISMVEATL</sequence>
<dbReference type="Gene3D" id="3.40.50.720">
    <property type="entry name" value="NAD(P)-binding Rossmann-like Domain"/>
    <property type="match status" value="1"/>
</dbReference>
<dbReference type="EMBL" id="MVBO01000198">
    <property type="protein sequence ID" value="OZJ02038.1"/>
    <property type="molecule type" value="Genomic_DNA"/>
</dbReference>
<comment type="caution">
    <text evidence="6">The sequence shown here is derived from an EMBL/GenBank/DDBJ whole genome shotgun (WGS) entry which is preliminary data.</text>
</comment>
<dbReference type="OrthoDB" id="10059875at2759"/>
<evidence type="ECO:0000259" key="4">
    <source>
        <dbReference type="Pfam" id="PF03435"/>
    </source>
</evidence>
<dbReference type="InterPro" id="IPR051168">
    <property type="entry name" value="AASS"/>
</dbReference>
<dbReference type="Pfam" id="PF16653">
    <property type="entry name" value="Sacchrp_dh_C"/>
    <property type="match status" value="1"/>
</dbReference>
<dbReference type="Proteomes" id="UP000242875">
    <property type="component" value="Unassembled WGS sequence"/>
</dbReference>
<dbReference type="InterPro" id="IPR005097">
    <property type="entry name" value="Sacchrp_dh_NADP-bd"/>
</dbReference>
<reference evidence="6 7" key="1">
    <citation type="journal article" date="2017" name="Mycologia">
        <title>Bifiguratus adelaidae, gen. et sp. nov., a new member of Mucoromycotina in endophytic and soil-dwelling habitats.</title>
        <authorList>
            <person name="Torres-Cruz T.J."/>
            <person name="Billingsley Tobias T.L."/>
            <person name="Almatruk M."/>
            <person name="Hesse C."/>
            <person name="Kuske C.R."/>
            <person name="Desiro A."/>
            <person name="Benucci G.M."/>
            <person name="Bonito G."/>
            <person name="Stajich J.E."/>
            <person name="Dunlap C."/>
            <person name="Arnold A.E."/>
            <person name="Porras-Alfaro A."/>
        </authorList>
    </citation>
    <scope>NUCLEOTIDE SEQUENCE [LARGE SCALE GENOMIC DNA]</scope>
    <source>
        <strain evidence="6 7">AZ0501</strain>
    </source>
</reference>
<evidence type="ECO:0000256" key="3">
    <source>
        <dbReference type="ARBA" id="ARBA00023154"/>
    </source>
</evidence>
<dbReference type="Gene3D" id="1.10.1870.10">
    <property type="entry name" value="Domain 3, Saccharopine reductase"/>
    <property type="match status" value="1"/>
</dbReference>
<organism evidence="6 7">
    <name type="scientific">Bifiguratus adelaidae</name>
    <dbReference type="NCBI Taxonomy" id="1938954"/>
    <lineage>
        <taxon>Eukaryota</taxon>
        <taxon>Fungi</taxon>
        <taxon>Fungi incertae sedis</taxon>
        <taxon>Mucoromycota</taxon>
        <taxon>Mucoromycotina</taxon>
        <taxon>Endogonomycetes</taxon>
        <taxon>Endogonales</taxon>
        <taxon>Endogonales incertae sedis</taxon>
        <taxon>Bifiguratus</taxon>
    </lineage>
</organism>
<dbReference type="FunFam" id="3.40.50.720:FF:000072">
    <property type="entry name" value="Saccharopine dehydrogenase [NADP(+), L-glutamate-forming]"/>
    <property type="match status" value="1"/>
</dbReference>
<evidence type="ECO:0000313" key="7">
    <source>
        <dbReference type="Proteomes" id="UP000242875"/>
    </source>
</evidence>
<keyword evidence="3" id="KW-0028">Amino-acid biosynthesis</keyword>
<gene>
    <name evidence="6" type="ORF">BZG36_05085</name>
</gene>
<evidence type="ECO:0008006" key="8">
    <source>
        <dbReference type="Google" id="ProtNLM"/>
    </source>
</evidence>
<dbReference type="GO" id="GO:0004753">
    <property type="term" value="F:saccharopine dehydrogenase activity"/>
    <property type="evidence" value="ECO:0007669"/>
    <property type="project" value="TreeGrafter"/>
</dbReference>
<evidence type="ECO:0000313" key="6">
    <source>
        <dbReference type="EMBL" id="OZJ02038.1"/>
    </source>
</evidence>
<evidence type="ECO:0000256" key="1">
    <source>
        <dbReference type="ARBA" id="ARBA00022857"/>
    </source>
</evidence>
<dbReference type="AlphaFoldDB" id="A0A261XUL3"/>
<dbReference type="InterPro" id="IPR032095">
    <property type="entry name" value="Sacchrp_dh-like_C"/>
</dbReference>
<feature type="domain" description="Saccharopine dehydrogenase-like C-terminal" evidence="5">
    <location>
        <begin position="124"/>
        <end position="444"/>
    </location>
</feature>
<dbReference type="Pfam" id="PF03435">
    <property type="entry name" value="Sacchrp_dh_NADP"/>
    <property type="match status" value="1"/>
</dbReference>
<protein>
    <recommendedName>
        <fullName evidence="8">Saccharopine dehydrogenase [NADP(+), L-glutamate-forming]</fullName>
    </recommendedName>
</protein>
<dbReference type="GO" id="GO:0019878">
    <property type="term" value="P:lysine biosynthetic process via aminoadipic acid"/>
    <property type="evidence" value="ECO:0007669"/>
    <property type="project" value="TreeGrafter"/>
</dbReference>
<dbReference type="PANTHER" id="PTHR11133:SF22">
    <property type="entry name" value="ALPHA-AMINOADIPIC SEMIALDEHYDE SYNTHASE, MITOCHONDRIAL"/>
    <property type="match status" value="1"/>
</dbReference>
<keyword evidence="3" id="KW-0457">Lysine biosynthesis</keyword>
<dbReference type="InterPro" id="IPR036291">
    <property type="entry name" value="NAD(P)-bd_dom_sf"/>
</dbReference>
<dbReference type="GO" id="GO:0005737">
    <property type="term" value="C:cytoplasm"/>
    <property type="evidence" value="ECO:0007669"/>
    <property type="project" value="TreeGrafter"/>
</dbReference>
<evidence type="ECO:0000256" key="2">
    <source>
        <dbReference type="ARBA" id="ARBA00023002"/>
    </source>
</evidence>
<proteinExistence type="predicted"/>
<name>A0A261XUL3_9FUNG</name>
<dbReference type="SUPFAM" id="SSF55347">
    <property type="entry name" value="Glyceraldehyde-3-phosphate dehydrogenase-like, C-terminal domain"/>
    <property type="match status" value="1"/>
</dbReference>
<dbReference type="Gene3D" id="3.30.360.10">
    <property type="entry name" value="Dihydrodipicolinate Reductase, domain 2"/>
    <property type="match status" value="1"/>
</dbReference>
<feature type="domain" description="Saccharopine dehydrogenase NADP binding" evidence="4">
    <location>
        <begin position="5"/>
        <end position="120"/>
    </location>
</feature>
<evidence type="ECO:0000259" key="5">
    <source>
        <dbReference type="Pfam" id="PF16653"/>
    </source>
</evidence>
<keyword evidence="2" id="KW-0560">Oxidoreductase</keyword>